<dbReference type="PROSITE" id="PS51257">
    <property type="entry name" value="PROKAR_LIPOPROTEIN"/>
    <property type="match status" value="1"/>
</dbReference>
<dbReference type="EMBL" id="JBHSPH010000005">
    <property type="protein sequence ID" value="MFC5863519.1"/>
    <property type="molecule type" value="Genomic_DNA"/>
</dbReference>
<evidence type="ECO:0000313" key="1">
    <source>
        <dbReference type="EMBL" id="MFC5863519.1"/>
    </source>
</evidence>
<evidence type="ECO:0000313" key="2">
    <source>
        <dbReference type="Proteomes" id="UP001596091"/>
    </source>
</evidence>
<gene>
    <name evidence="1" type="ORF">ACFPT7_14530</name>
</gene>
<sequence>MREFASKVLMACAALCWLTGCRSKPAAPQRHVVVVAQLKVKPAPATPIAEEKVELGEESWDPAWDLIVEKSLPKEMVWSRRAARDVRPYCPRFGELSEADRRAFWAYFFQALAGAEAGLKPTTNVRHTEPEVAVVDSVTKRMVRSEGLLQLTYMDADRYGCDFDWDADRKLREHDPEKTILQPENNLTCGIRILDNQLFVLHRPLLSRLSYWSTLQPGTASYQVFRKQMANVPEVCRVNRAQEKLARAKTAMASAPIGTK</sequence>
<dbReference type="Proteomes" id="UP001596091">
    <property type="component" value="Unassembled WGS sequence"/>
</dbReference>
<accession>A0ABW1EHU0</accession>
<comment type="caution">
    <text evidence="1">The sequence shown here is derived from an EMBL/GenBank/DDBJ whole genome shotgun (WGS) entry which is preliminary data.</text>
</comment>
<reference evidence="2" key="1">
    <citation type="journal article" date="2019" name="Int. J. Syst. Evol. Microbiol.">
        <title>The Global Catalogue of Microorganisms (GCM) 10K type strain sequencing project: providing services to taxonomists for standard genome sequencing and annotation.</title>
        <authorList>
            <consortium name="The Broad Institute Genomics Platform"/>
            <consortium name="The Broad Institute Genome Sequencing Center for Infectious Disease"/>
            <person name="Wu L."/>
            <person name="Ma J."/>
        </authorList>
    </citation>
    <scope>NUCLEOTIDE SEQUENCE [LARGE SCALE GENOMIC DNA]</scope>
    <source>
        <strain evidence="2">JCM 4087</strain>
    </source>
</reference>
<name>A0ABW1EHU0_9BACT</name>
<organism evidence="1 2">
    <name type="scientific">Acidicapsa dinghuensis</name>
    <dbReference type="NCBI Taxonomy" id="2218256"/>
    <lineage>
        <taxon>Bacteria</taxon>
        <taxon>Pseudomonadati</taxon>
        <taxon>Acidobacteriota</taxon>
        <taxon>Terriglobia</taxon>
        <taxon>Terriglobales</taxon>
        <taxon>Acidobacteriaceae</taxon>
        <taxon>Acidicapsa</taxon>
    </lineage>
</organism>
<dbReference type="RefSeq" id="WP_263340335.1">
    <property type="nucleotide sequence ID" value="NZ_JAGSYH010000005.1"/>
</dbReference>
<evidence type="ECO:0008006" key="3">
    <source>
        <dbReference type="Google" id="ProtNLM"/>
    </source>
</evidence>
<proteinExistence type="predicted"/>
<protein>
    <recommendedName>
        <fullName evidence="3">Lipoprotein</fullName>
    </recommendedName>
</protein>
<keyword evidence="2" id="KW-1185">Reference proteome</keyword>